<evidence type="ECO:0000256" key="1">
    <source>
        <dbReference type="SAM" id="MobiDB-lite"/>
    </source>
</evidence>
<evidence type="ECO:0000313" key="3">
    <source>
        <dbReference type="Proteomes" id="UP000000600"/>
    </source>
</evidence>
<dbReference type="HOGENOM" id="CLU_1296577_0_0_1"/>
<dbReference type="KEGG" id="ptm:GSPATT00021355001"/>
<gene>
    <name evidence="2" type="ORF">GSPATT00021355001</name>
</gene>
<proteinExistence type="predicted"/>
<name>A0DXF5_PARTE</name>
<dbReference type="Proteomes" id="UP000000600">
    <property type="component" value="Unassembled WGS sequence"/>
</dbReference>
<dbReference type="EMBL" id="CT868629">
    <property type="protein sequence ID" value="CAK87722.1"/>
    <property type="molecule type" value="Genomic_DNA"/>
</dbReference>
<keyword evidence="3" id="KW-1185">Reference proteome</keyword>
<accession>A0DXF5</accession>
<reference evidence="2 3" key="1">
    <citation type="journal article" date="2006" name="Nature">
        <title>Global trends of whole-genome duplications revealed by the ciliate Paramecium tetraurelia.</title>
        <authorList>
            <consortium name="Genoscope"/>
            <person name="Aury J.-M."/>
            <person name="Jaillon O."/>
            <person name="Duret L."/>
            <person name="Noel B."/>
            <person name="Jubin C."/>
            <person name="Porcel B.M."/>
            <person name="Segurens B."/>
            <person name="Daubin V."/>
            <person name="Anthouard V."/>
            <person name="Aiach N."/>
            <person name="Arnaiz O."/>
            <person name="Billaut A."/>
            <person name="Beisson J."/>
            <person name="Blanc I."/>
            <person name="Bouhouche K."/>
            <person name="Camara F."/>
            <person name="Duharcourt S."/>
            <person name="Guigo R."/>
            <person name="Gogendeau D."/>
            <person name="Katinka M."/>
            <person name="Keller A.-M."/>
            <person name="Kissmehl R."/>
            <person name="Klotz C."/>
            <person name="Koll F."/>
            <person name="Le Moue A."/>
            <person name="Lepere C."/>
            <person name="Malinsky S."/>
            <person name="Nowacki M."/>
            <person name="Nowak J.K."/>
            <person name="Plattner H."/>
            <person name="Poulain J."/>
            <person name="Ruiz F."/>
            <person name="Serrano V."/>
            <person name="Zagulski M."/>
            <person name="Dessen P."/>
            <person name="Betermier M."/>
            <person name="Weissenbach J."/>
            <person name="Scarpelli C."/>
            <person name="Schachter V."/>
            <person name="Sperling L."/>
            <person name="Meyer E."/>
            <person name="Cohen J."/>
            <person name="Wincker P."/>
        </authorList>
    </citation>
    <scope>NUCLEOTIDE SEQUENCE [LARGE SCALE GENOMIC DNA]</scope>
    <source>
        <strain evidence="2 3">Stock d4-2</strain>
    </source>
</reference>
<evidence type="ECO:0000313" key="2">
    <source>
        <dbReference type="EMBL" id="CAK87722.1"/>
    </source>
</evidence>
<dbReference type="RefSeq" id="XP_001455119.1">
    <property type="nucleotide sequence ID" value="XM_001455082.1"/>
</dbReference>
<feature type="compositionally biased region" description="Basic residues" evidence="1">
    <location>
        <begin position="78"/>
        <end position="95"/>
    </location>
</feature>
<sequence>MIQEDDCSPNFLGQIHNFKQQKQHPLEDKQIENGPCIFDIEDEQNEFQQFENKNQEIIQSSKQSQDDIDCEQPDLKSTKRMSSKIDKMKHKNKNKSNRDYQVIEEGVDEQQKTKNLNNYYIRHIVKEIRTILQNEETEANLMQLLDGKYNCTQLGKILDEELYRQIAISYILSFNFFNDLLSSKKLKDVEPIIKYARQLEKISFKNEILYFKD</sequence>
<dbReference type="OrthoDB" id="10481476at2759"/>
<dbReference type="AlphaFoldDB" id="A0DXF5"/>
<dbReference type="GeneID" id="5040904"/>
<dbReference type="OMA" id="DDIDCEQ"/>
<feature type="region of interest" description="Disordered" evidence="1">
    <location>
        <begin position="57"/>
        <end position="96"/>
    </location>
</feature>
<organism evidence="2 3">
    <name type="scientific">Paramecium tetraurelia</name>
    <dbReference type="NCBI Taxonomy" id="5888"/>
    <lineage>
        <taxon>Eukaryota</taxon>
        <taxon>Sar</taxon>
        <taxon>Alveolata</taxon>
        <taxon>Ciliophora</taxon>
        <taxon>Intramacronucleata</taxon>
        <taxon>Oligohymenophorea</taxon>
        <taxon>Peniculida</taxon>
        <taxon>Parameciidae</taxon>
        <taxon>Paramecium</taxon>
    </lineage>
</organism>
<protein>
    <submittedName>
        <fullName evidence="2">Uncharacterized protein</fullName>
    </submittedName>
</protein>
<dbReference type="InParanoid" id="A0DXF5"/>